<feature type="transmembrane region" description="Helical" evidence="1">
    <location>
        <begin position="46"/>
        <end position="64"/>
    </location>
</feature>
<sequence>MIPGDVGIVTISTILLFLIPILIVAKNQGLQKPLTFQKILRIFNKALLIQFVLGLTLFLTAFSLDKIDYVDNNVEMVAYNVVGMAYTFNVIGLFMYLPVIALLNLISLIIKVIFGKSRI</sequence>
<dbReference type="Proteomes" id="UP000644147">
    <property type="component" value="Unassembled WGS sequence"/>
</dbReference>
<reference evidence="2 3" key="1">
    <citation type="submission" date="2020-12" db="EMBL/GenBank/DDBJ databases">
        <title>Bacterial novel species Adhaeribacter sp. BT258 isolated from soil.</title>
        <authorList>
            <person name="Jung H.-Y."/>
        </authorList>
    </citation>
    <scope>NUCLEOTIDE SEQUENCE [LARGE SCALE GENOMIC DNA]</scope>
    <source>
        <strain evidence="2 3">BT258</strain>
    </source>
</reference>
<comment type="caution">
    <text evidence="2">The sequence shown here is derived from an EMBL/GenBank/DDBJ whole genome shotgun (WGS) entry which is preliminary data.</text>
</comment>
<name>A0ABS1C1S9_9BACT</name>
<feature type="transmembrane region" description="Helical" evidence="1">
    <location>
        <begin position="84"/>
        <end position="114"/>
    </location>
</feature>
<keyword evidence="1" id="KW-1133">Transmembrane helix</keyword>
<protein>
    <submittedName>
        <fullName evidence="2">Uncharacterized protein</fullName>
    </submittedName>
</protein>
<accession>A0ABS1C1S9</accession>
<dbReference type="RefSeq" id="WP_200505908.1">
    <property type="nucleotide sequence ID" value="NZ_JAEHFX010000004.1"/>
</dbReference>
<evidence type="ECO:0000313" key="2">
    <source>
        <dbReference type="EMBL" id="MBK0403147.1"/>
    </source>
</evidence>
<evidence type="ECO:0000256" key="1">
    <source>
        <dbReference type="SAM" id="Phobius"/>
    </source>
</evidence>
<keyword evidence="1" id="KW-0472">Membrane</keyword>
<proteinExistence type="predicted"/>
<gene>
    <name evidence="2" type="ORF">I5M27_09135</name>
</gene>
<evidence type="ECO:0000313" key="3">
    <source>
        <dbReference type="Proteomes" id="UP000644147"/>
    </source>
</evidence>
<organism evidence="2 3">
    <name type="scientific">Adhaeribacter terrigena</name>
    <dbReference type="NCBI Taxonomy" id="2793070"/>
    <lineage>
        <taxon>Bacteria</taxon>
        <taxon>Pseudomonadati</taxon>
        <taxon>Bacteroidota</taxon>
        <taxon>Cytophagia</taxon>
        <taxon>Cytophagales</taxon>
        <taxon>Hymenobacteraceae</taxon>
        <taxon>Adhaeribacter</taxon>
    </lineage>
</organism>
<feature type="transmembrane region" description="Helical" evidence="1">
    <location>
        <begin position="6"/>
        <end position="25"/>
    </location>
</feature>
<dbReference type="EMBL" id="JAEHFX010000004">
    <property type="protein sequence ID" value="MBK0403147.1"/>
    <property type="molecule type" value="Genomic_DNA"/>
</dbReference>
<keyword evidence="1" id="KW-0812">Transmembrane</keyword>
<keyword evidence="3" id="KW-1185">Reference proteome</keyword>